<feature type="transmembrane region" description="Helical" evidence="1">
    <location>
        <begin position="58"/>
        <end position="77"/>
    </location>
</feature>
<reference evidence="2" key="1">
    <citation type="journal article" date="2007" name="Environ. Microbiol.">
        <title>Proteorhodopsin photosystem gene clusters exhibit co-evolutionary trends and shared ancestry among diverse marine microbial phyla.</title>
        <authorList>
            <person name="McCarren J."/>
            <person name="Delong E.F."/>
        </authorList>
    </citation>
    <scope>NUCLEOTIDE SEQUENCE</scope>
</reference>
<evidence type="ECO:0000256" key="1">
    <source>
        <dbReference type="SAM" id="Phobius"/>
    </source>
</evidence>
<dbReference type="Pfam" id="PF14248">
    <property type="entry name" value="DUF4345"/>
    <property type="match status" value="1"/>
</dbReference>
<sequence>MIWIIRIFLLVYAVLYFGIGAWAIIDPVKDALDLSEIPSYMNAVGLTVSSEIGYSEVAGLYGGINMVVGLLCFLGLFSRGIAAYAFSLLAFLTLSIALGRFLFALIPSTPTYLNTFFIFEVTTFILSLSCYLYLRLLYNPRKSTNIENVAGD</sequence>
<organism evidence="2">
    <name type="scientific">uncultured marine bacterium EB0_49D07</name>
    <dbReference type="NCBI Taxonomy" id="415439"/>
    <lineage>
        <taxon>Bacteria</taxon>
        <taxon>environmental samples</taxon>
    </lineage>
</organism>
<name>A4GJC6_9BACT</name>
<evidence type="ECO:0000313" key="2">
    <source>
        <dbReference type="EMBL" id="ABL97221.1"/>
    </source>
</evidence>
<keyword evidence="1" id="KW-1133">Transmembrane helix</keyword>
<feature type="transmembrane region" description="Helical" evidence="1">
    <location>
        <begin position="7"/>
        <end position="25"/>
    </location>
</feature>
<protein>
    <recommendedName>
        <fullName evidence="3">DUF4345 domain-containing protein</fullName>
    </recommendedName>
</protein>
<keyword evidence="1" id="KW-0472">Membrane</keyword>
<evidence type="ECO:0008006" key="3">
    <source>
        <dbReference type="Google" id="ProtNLM"/>
    </source>
</evidence>
<feature type="transmembrane region" description="Helical" evidence="1">
    <location>
        <begin position="84"/>
        <end position="106"/>
    </location>
</feature>
<dbReference type="AlphaFoldDB" id="A4GJC6"/>
<gene>
    <name evidence="2" type="ORF">MBMO_EB0-49D07.0064</name>
</gene>
<dbReference type="InterPro" id="IPR025597">
    <property type="entry name" value="DUF4345"/>
</dbReference>
<dbReference type="EMBL" id="EF107099">
    <property type="protein sequence ID" value="ABL97221.1"/>
    <property type="molecule type" value="Genomic_DNA"/>
</dbReference>
<feature type="transmembrane region" description="Helical" evidence="1">
    <location>
        <begin position="112"/>
        <end position="134"/>
    </location>
</feature>
<accession>A4GJC6</accession>
<proteinExistence type="predicted"/>
<keyword evidence="1" id="KW-0812">Transmembrane</keyword>